<dbReference type="AlphaFoldDB" id="A0A6M3J9J5"/>
<proteinExistence type="predicted"/>
<name>A0A6M3J9J5_9ZZZZ</name>
<accession>A0A6M3J9J5</accession>
<sequence>MKKVLIACLFLFVIIFNDRYCEKLCLIYASGADDTLVSESAWSNKQKVCICYVDQCELDTCEVHINRNGYVKKMWEICE</sequence>
<organism evidence="1">
    <name type="scientific">viral metagenome</name>
    <dbReference type="NCBI Taxonomy" id="1070528"/>
    <lineage>
        <taxon>unclassified sequences</taxon>
        <taxon>metagenomes</taxon>
        <taxon>organismal metagenomes</taxon>
    </lineage>
</organism>
<dbReference type="EMBL" id="MT141543">
    <property type="protein sequence ID" value="QJA65707.1"/>
    <property type="molecule type" value="Genomic_DNA"/>
</dbReference>
<reference evidence="1" key="1">
    <citation type="submission" date="2020-03" db="EMBL/GenBank/DDBJ databases">
        <title>The deep terrestrial virosphere.</title>
        <authorList>
            <person name="Holmfeldt K."/>
            <person name="Nilsson E."/>
            <person name="Simone D."/>
            <person name="Lopez-Fernandez M."/>
            <person name="Wu X."/>
            <person name="de Brujin I."/>
            <person name="Lundin D."/>
            <person name="Andersson A."/>
            <person name="Bertilsson S."/>
            <person name="Dopson M."/>
        </authorList>
    </citation>
    <scope>NUCLEOTIDE SEQUENCE</scope>
    <source>
        <strain evidence="1">MM415B00381</strain>
    </source>
</reference>
<evidence type="ECO:0000313" key="1">
    <source>
        <dbReference type="EMBL" id="QJA65707.1"/>
    </source>
</evidence>
<gene>
    <name evidence="1" type="ORF">MM415B00381_0020</name>
</gene>
<protein>
    <submittedName>
        <fullName evidence="1">Uncharacterized protein</fullName>
    </submittedName>
</protein>